<dbReference type="Proteomes" id="UP000593562">
    <property type="component" value="Unassembled WGS sequence"/>
</dbReference>
<dbReference type="EMBL" id="JAAARO010000007">
    <property type="protein sequence ID" value="KAF5744496.1"/>
    <property type="molecule type" value="Genomic_DNA"/>
</dbReference>
<evidence type="ECO:0000313" key="4">
    <source>
        <dbReference type="Proteomes" id="UP000593562"/>
    </source>
</evidence>
<keyword evidence="2" id="KW-0732">Signal</keyword>
<comment type="caution">
    <text evidence="3">The sequence shown here is derived from an EMBL/GenBank/DDBJ whole genome shotgun (WGS) entry which is preliminary data.</text>
</comment>
<feature type="compositionally biased region" description="Gly residues" evidence="1">
    <location>
        <begin position="74"/>
        <end position="90"/>
    </location>
</feature>
<gene>
    <name evidence="3" type="ORF">HS088_TW07G00068</name>
</gene>
<dbReference type="OrthoDB" id="1877702at2759"/>
<name>A0A7J7DEK3_TRIWF</name>
<dbReference type="InterPro" id="IPR034430">
    <property type="entry name" value="PSY"/>
</dbReference>
<protein>
    <submittedName>
        <fullName evidence="3">Protein PSY3-like isoform X2</fullName>
    </submittedName>
</protein>
<reference evidence="3 4" key="1">
    <citation type="journal article" date="2020" name="Nat. Commun.">
        <title>Genome of Tripterygium wilfordii and identification of cytochrome P450 involved in triptolide biosynthesis.</title>
        <authorList>
            <person name="Tu L."/>
            <person name="Su P."/>
            <person name="Zhang Z."/>
            <person name="Gao L."/>
            <person name="Wang J."/>
            <person name="Hu T."/>
            <person name="Zhou J."/>
            <person name="Zhang Y."/>
            <person name="Zhao Y."/>
            <person name="Liu Y."/>
            <person name="Song Y."/>
            <person name="Tong Y."/>
            <person name="Lu Y."/>
            <person name="Yang J."/>
            <person name="Xu C."/>
            <person name="Jia M."/>
            <person name="Peters R.J."/>
            <person name="Huang L."/>
            <person name="Gao W."/>
        </authorList>
    </citation>
    <scope>NUCLEOTIDE SEQUENCE [LARGE SCALE GENOMIC DNA]</scope>
    <source>
        <strain evidence="4">cv. XIE 37</strain>
        <tissue evidence="3">Leaf</tissue>
    </source>
</reference>
<feature type="signal peptide" evidence="2">
    <location>
        <begin position="1"/>
        <end position="21"/>
    </location>
</feature>
<evidence type="ECO:0000256" key="1">
    <source>
        <dbReference type="SAM" id="MobiDB-lite"/>
    </source>
</evidence>
<dbReference type="AlphaFoldDB" id="A0A7J7DEK3"/>
<evidence type="ECO:0000313" key="3">
    <source>
        <dbReference type="EMBL" id="KAF5744496.1"/>
    </source>
</evidence>
<keyword evidence="4" id="KW-1185">Reference proteome</keyword>
<feature type="region of interest" description="Disordered" evidence="1">
    <location>
        <begin position="50"/>
        <end position="90"/>
    </location>
</feature>
<proteinExistence type="predicted"/>
<accession>A0A7J7DEK3</accession>
<evidence type="ECO:0000256" key="2">
    <source>
        <dbReference type="SAM" id="SignalP"/>
    </source>
</evidence>
<sequence length="90" mass="8934">MSLGVRLCLFLLLALSVVSSASDTLVSGNKMALSVVEPAGRSLRVIVKDYDDPSANRGHDPPQSGKVDGRGGGKGDGLGGGRGGVGGGRG</sequence>
<organism evidence="3 4">
    <name type="scientific">Tripterygium wilfordii</name>
    <name type="common">Thunder God vine</name>
    <dbReference type="NCBI Taxonomy" id="458696"/>
    <lineage>
        <taxon>Eukaryota</taxon>
        <taxon>Viridiplantae</taxon>
        <taxon>Streptophyta</taxon>
        <taxon>Embryophyta</taxon>
        <taxon>Tracheophyta</taxon>
        <taxon>Spermatophyta</taxon>
        <taxon>Magnoliopsida</taxon>
        <taxon>eudicotyledons</taxon>
        <taxon>Gunneridae</taxon>
        <taxon>Pentapetalae</taxon>
        <taxon>rosids</taxon>
        <taxon>fabids</taxon>
        <taxon>Celastrales</taxon>
        <taxon>Celastraceae</taxon>
        <taxon>Tripterygium</taxon>
    </lineage>
</organism>
<dbReference type="PANTHER" id="PTHR37177:SF4">
    <property type="entry name" value="PROTEIN PSY1"/>
    <property type="match status" value="1"/>
</dbReference>
<feature type="chain" id="PRO_5029856816" evidence="2">
    <location>
        <begin position="22"/>
        <end position="90"/>
    </location>
</feature>
<dbReference type="PANTHER" id="PTHR37177">
    <property type="entry name" value="PROTEIN PSY1"/>
    <property type="match status" value="1"/>
</dbReference>
<dbReference type="InParanoid" id="A0A7J7DEK3"/>